<protein>
    <recommendedName>
        <fullName evidence="11">ABC transporter domain-containing protein</fullName>
    </recommendedName>
</protein>
<dbReference type="GO" id="GO:0016020">
    <property type="term" value="C:membrane"/>
    <property type="evidence" value="ECO:0007669"/>
    <property type="project" value="UniProtKB-SubCell"/>
</dbReference>
<evidence type="ECO:0000256" key="6">
    <source>
        <dbReference type="ARBA" id="ARBA00022840"/>
    </source>
</evidence>
<proteinExistence type="inferred from homology"/>
<dbReference type="InterPro" id="IPR027417">
    <property type="entry name" value="P-loop_NTPase"/>
</dbReference>
<feature type="domain" description="ABC transporter" evidence="11">
    <location>
        <begin position="144"/>
        <end position="411"/>
    </location>
</feature>
<dbReference type="CDD" id="cd03232">
    <property type="entry name" value="ABCG_PDR_domain2"/>
    <property type="match status" value="1"/>
</dbReference>
<keyword evidence="8 10" id="KW-0472">Membrane</keyword>
<dbReference type="PANTHER" id="PTHR19241">
    <property type="entry name" value="ATP-BINDING CASSETTE TRANSPORTER"/>
    <property type="match status" value="1"/>
</dbReference>
<feature type="transmembrane region" description="Helical" evidence="10">
    <location>
        <begin position="640"/>
        <end position="659"/>
    </location>
</feature>
<keyword evidence="3" id="KW-0813">Transport</keyword>
<dbReference type="InterPro" id="IPR013525">
    <property type="entry name" value="ABC2_TM"/>
</dbReference>
<evidence type="ECO:0000256" key="7">
    <source>
        <dbReference type="ARBA" id="ARBA00022989"/>
    </source>
</evidence>
<dbReference type="InParanoid" id="H3H675"/>
<comment type="subcellular location">
    <subcellularLocation>
        <location evidence="1">Membrane</location>
        <topology evidence="1">Multi-pass membrane protein</topology>
    </subcellularLocation>
</comment>
<reference evidence="13" key="1">
    <citation type="journal article" date="2006" name="Science">
        <title>Phytophthora genome sequences uncover evolutionary origins and mechanisms of pathogenesis.</title>
        <authorList>
            <person name="Tyler B.M."/>
            <person name="Tripathy S."/>
            <person name="Zhang X."/>
            <person name="Dehal P."/>
            <person name="Jiang R.H."/>
            <person name="Aerts A."/>
            <person name="Arredondo F.D."/>
            <person name="Baxter L."/>
            <person name="Bensasson D."/>
            <person name="Beynon J.L."/>
            <person name="Chapman J."/>
            <person name="Damasceno C.M."/>
            <person name="Dorrance A.E."/>
            <person name="Dou D."/>
            <person name="Dickerman A.W."/>
            <person name="Dubchak I.L."/>
            <person name="Garbelotto M."/>
            <person name="Gijzen M."/>
            <person name="Gordon S.G."/>
            <person name="Govers F."/>
            <person name="Grunwald N.J."/>
            <person name="Huang W."/>
            <person name="Ivors K.L."/>
            <person name="Jones R.W."/>
            <person name="Kamoun S."/>
            <person name="Krampis K."/>
            <person name="Lamour K.H."/>
            <person name="Lee M.K."/>
            <person name="McDonald W.H."/>
            <person name="Medina M."/>
            <person name="Meijer H.J."/>
            <person name="Nordberg E.K."/>
            <person name="Maclean D.J."/>
            <person name="Ospina-Giraldo M.D."/>
            <person name="Morris P.F."/>
            <person name="Phuntumart V."/>
            <person name="Putnam N.H."/>
            <person name="Rash S."/>
            <person name="Rose J.K."/>
            <person name="Sakihama Y."/>
            <person name="Salamov A.A."/>
            <person name="Savidor A."/>
            <person name="Scheuring C.F."/>
            <person name="Smith B.M."/>
            <person name="Sobral B.W."/>
            <person name="Terry A."/>
            <person name="Torto-Alalibo T.A."/>
            <person name="Win J."/>
            <person name="Xu Z."/>
            <person name="Zhang H."/>
            <person name="Grigoriev I.V."/>
            <person name="Rokhsar D.S."/>
            <person name="Boore J.L."/>
        </authorList>
    </citation>
    <scope>NUCLEOTIDE SEQUENCE [LARGE SCALE GENOMIC DNA]</scope>
    <source>
        <strain evidence="13">Pr102</strain>
    </source>
</reference>
<evidence type="ECO:0000256" key="5">
    <source>
        <dbReference type="ARBA" id="ARBA00022741"/>
    </source>
</evidence>
<dbReference type="Gene3D" id="3.40.50.300">
    <property type="entry name" value="P-loop containing nucleotide triphosphate hydrolases"/>
    <property type="match status" value="2"/>
</dbReference>
<dbReference type="VEuPathDB" id="FungiDB:KRP22_10951"/>
<dbReference type="OMA" id="DADGCHC"/>
<dbReference type="Pfam" id="PF01061">
    <property type="entry name" value="ABC2_membrane"/>
    <property type="match status" value="1"/>
</dbReference>
<feature type="transmembrane region" description="Helical" evidence="10">
    <location>
        <begin position="501"/>
        <end position="520"/>
    </location>
</feature>
<dbReference type="FunFam" id="3.40.50.300:FF:000289">
    <property type="entry name" value="ABC transporter G family member 31"/>
    <property type="match status" value="1"/>
</dbReference>
<keyword evidence="5" id="KW-0547">Nucleotide-binding</keyword>
<keyword evidence="13" id="KW-1185">Reference proteome</keyword>
<dbReference type="AlphaFoldDB" id="H3H675"/>
<name>H3H675_PHYRM</name>
<dbReference type="EMBL" id="DS566496">
    <property type="status" value="NOT_ANNOTATED_CDS"/>
    <property type="molecule type" value="Genomic_DNA"/>
</dbReference>
<organism evidence="12 13">
    <name type="scientific">Phytophthora ramorum</name>
    <name type="common">Sudden oak death agent</name>
    <dbReference type="NCBI Taxonomy" id="164328"/>
    <lineage>
        <taxon>Eukaryota</taxon>
        <taxon>Sar</taxon>
        <taxon>Stramenopiles</taxon>
        <taxon>Oomycota</taxon>
        <taxon>Peronosporomycetes</taxon>
        <taxon>Peronosporales</taxon>
        <taxon>Peronosporaceae</taxon>
        <taxon>Phytophthora</taxon>
    </lineage>
</organism>
<dbReference type="VEuPathDB" id="FungiDB:KRP22_11495"/>
<dbReference type="GO" id="GO:0005524">
    <property type="term" value="F:ATP binding"/>
    <property type="evidence" value="ECO:0007669"/>
    <property type="project" value="UniProtKB-KW"/>
</dbReference>
<dbReference type="VEuPathDB" id="FungiDB:KRP23_11273"/>
<dbReference type="GO" id="GO:0140359">
    <property type="term" value="F:ABC-type transporter activity"/>
    <property type="evidence" value="ECO:0007669"/>
    <property type="project" value="InterPro"/>
</dbReference>
<evidence type="ECO:0000256" key="2">
    <source>
        <dbReference type="ARBA" id="ARBA00006012"/>
    </source>
</evidence>
<keyword evidence="6" id="KW-0067">ATP-binding</keyword>
<dbReference type="PROSITE" id="PS50893">
    <property type="entry name" value="ABC_TRANSPORTER_2"/>
    <property type="match status" value="2"/>
</dbReference>
<feature type="transmembrane region" description="Helical" evidence="10">
    <location>
        <begin position="532"/>
        <end position="555"/>
    </location>
</feature>
<dbReference type="InterPro" id="IPR043926">
    <property type="entry name" value="ABCG_dom"/>
</dbReference>
<comment type="similarity">
    <text evidence="2">Belongs to the ABC transporter superfamily. ABCG family. PDR (TC 3.A.1.205) subfamily.</text>
</comment>
<dbReference type="Pfam" id="PF19055">
    <property type="entry name" value="ABC2_membrane_7"/>
    <property type="match status" value="1"/>
</dbReference>
<feature type="compositionally biased region" description="Polar residues" evidence="9">
    <location>
        <begin position="42"/>
        <end position="51"/>
    </location>
</feature>
<evidence type="ECO:0000256" key="10">
    <source>
        <dbReference type="SAM" id="Phobius"/>
    </source>
</evidence>
<dbReference type="InterPro" id="IPR034003">
    <property type="entry name" value="ABCG_PDR_2"/>
</dbReference>
<reference evidence="12" key="2">
    <citation type="submission" date="2015-06" db="UniProtKB">
        <authorList>
            <consortium name="EnsemblProtists"/>
        </authorList>
    </citation>
    <scope>IDENTIFICATION</scope>
    <source>
        <strain evidence="12">Pr102</strain>
    </source>
</reference>
<evidence type="ECO:0000313" key="12">
    <source>
        <dbReference type="EnsemblProtists" id="Phyra86168"/>
    </source>
</evidence>
<evidence type="ECO:0000256" key="1">
    <source>
        <dbReference type="ARBA" id="ARBA00004141"/>
    </source>
</evidence>
<evidence type="ECO:0000256" key="4">
    <source>
        <dbReference type="ARBA" id="ARBA00022692"/>
    </source>
</evidence>
<feature type="region of interest" description="Disordered" evidence="9">
    <location>
        <begin position="42"/>
        <end position="69"/>
    </location>
</feature>
<evidence type="ECO:0000256" key="3">
    <source>
        <dbReference type="ARBA" id="ARBA00022448"/>
    </source>
</evidence>
<dbReference type="InterPro" id="IPR003439">
    <property type="entry name" value="ABC_transporter-like_ATP-bd"/>
</dbReference>
<keyword evidence="4 10" id="KW-0812">Transmembrane</keyword>
<dbReference type="EnsemblProtists" id="Phyra86168">
    <property type="protein sequence ID" value="Phyra86168"/>
    <property type="gene ID" value="Phyra86168"/>
</dbReference>
<dbReference type="FunFam" id="3.40.50.300:FF:000528">
    <property type="entry name" value="ABC transporter G family member 31"/>
    <property type="match status" value="1"/>
</dbReference>
<dbReference type="Pfam" id="PF00005">
    <property type="entry name" value="ABC_tran"/>
    <property type="match status" value="2"/>
</dbReference>
<dbReference type="SMART" id="SM00382">
    <property type="entry name" value="AAA"/>
    <property type="match status" value="2"/>
</dbReference>
<evidence type="ECO:0000256" key="8">
    <source>
        <dbReference type="ARBA" id="ARBA00023136"/>
    </source>
</evidence>
<evidence type="ECO:0000256" key="9">
    <source>
        <dbReference type="SAM" id="MobiDB-lite"/>
    </source>
</evidence>
<feature type="region of interest" description="Disordered" evidence="9">
    <location>
        <begin position="1"/>
        <end position="27"/>
    </location>
</feature>
<dbReference type="eggNOG" id="KOG0065">
    <property type="taxonomic scope" value="Eukaryota"/>
</dbReference>
<dbReference type="HOGENOM" id="CLU_000604_35_3_1"/>
<feature type="transmembrane region" description="Helical" evidence="10">
    <location>
        <begin position="608"/>
        <end position="633"/>
    </location>
</feature>
<evidence type="ECO:0000313" key="13">
    <source>
        <dbReference type="Proteomes" id="UP000005238"/>
    </source>
</evidence>
<accession>H3H675</accession>
<feature type="transmembrane region" description="Helical" evidence="10">
    <location>
        <begin position="576"/>
        <end position="602"/>
    </location>
</feature>
<evidence type="ECO:0000259" key="11">
    <source>
        <dbReference type="PROSITE" id="PS50893"/>
    </source>
</evidence>
<dbReference type="Proteomes" id="UP000005238">
    <property type="component" value="Unassembled WGS sequence"/>
</dbReference>
<dbReference type="GO" id="GO:0016887">
    <property type="term" value="F:ATP hydrolysis activity"/>
    <property type="evidence" value="ECO:0007669"/>
    <property type="project" value="InterPro"/>
</dbReference>
<feature type="domain" description="ABC transporter" evidence="11">
    <location>
        <begin position="727"/>
        <end position="969"/>
    </location>
</feature>
<sequence length="1076" mass="118972">MGTEENPEVETPTTDNGNRDEVPDKLLAPKVSTYRLPRFNSRRLTPNSSFGDNDRLPRTRSMFPEPRQLTNDDLESADAFMAGDIFTMNSTLSSVIESVLGGPIPGLEVRFRDLELSAEVPQLKSGSLEVPTLWTQLQQGLGSLCSSKANKLTVDKKILRGVTGVFKPGRITLVLGQPGSGKSSLMKVLANRFHMDKNISLSGDIDYNGKERSLMLDMLPRDVAYVNQIDEHYPRLTVQETFEFAHRCCAGKELEPWVIDALKTSSPDEQEHALKVMTAHHKFTPDLMVRKLGLVNCKDTIVGNSMLRGVSGGERKRVTTGEMLVSKKRLQLLDEISTGLDSAATYDICKSLKSAARNFNATVVISLLQPSPEVFELFDDVLLMHGGSFMFHGKREDAVPYFERMGFHCPPRKDVADFLLDLGTNKQGAYIVGASGSVPYQSDEFAERFRESGIFQSTLKRFDAPVKELLFVQDTEPFRQTFGEDLLTLLHRQLTLTARDTAYLVGRAVMIIVMGLLYGSTFWQMDDANSQLVLGLLFSCALFVSLGQSSQVPTFMEARSVFYKQRGANFFRSSAYVLSVSISQAPMALLETVVFGAITYWMGGYVAVAGRFIVFIVTLFLCQMWYTSFFFFLSSVSPNLTMAQPFMMVAVLFSMLFAGPENVAVVVDDEAAEDQTVYSKMPTTPKAAREHEKVIEIQDVDDIMGGVPTINVPAEPTGRGISLPITLAFENLYYSVPMPGGKKDEEIDLLKGVSGFALPGTMTALMGSSGAGKTTLMDVIAGRKTGGKIQGKILLNGHPANDLAIRRCTGYCEQMDIHSDSATVREALIFSAMLRQDASIPTAQKMESVEECIDLLELGPIADKIIRGSSTEQMKRVTIGVELAAQPSIIFMDEPTSGLDARSAKLIMNGVRKIADSGRTIVCTIHQPSTEVFNLFDSLLLLRRGGRMVFFGELGKDSQNLIDYFQSFSDVKPITPGYNPATWMLECIGAGVGASGIIPGQPLDFAERFAVSDQKVLMEEDLDQDGVLHPSSNLPELTFDTKRASNPRVQFQLLCLRFFRMYWRTPTYNLTRLFIS</sequence>
<dbReference type="SUPFAM" id="SSF52540">
    <property type="entry name" value="P-loop containing nucleoside triphosphate hydrolases"/>
    <property type="match status" value="2"/>
</dbReference>
<dbReference type="InterPro" id="IPR003593">
    <property type="entry name" value="AAA+_ATPase"/>
</dbReference>
<keyword evidence="7 10" id="KW-1133">Transmembrane helix</keyword>